<evidence type="ECO:0000313" key="2">
    <source>
        <dbReference type="Proteomes" id="UP001377168"/>
    </source>
</evidence>
<accession>A0ACC6Q766</accession>
<keyword evidence="1" id="KW-0560">Oxidoreductase</keyword>
<reference evidence="1" key="1">
    <citation type="submission" date="2024-03" db="EMBL/GenBank/DDBJ databases">
        <title>Novel Streptomyces species of biotechnological and ecological value are a feature of Machair soil.</title>
        <authorList>
            <person name="Prole J.R."/>
            <person name="Goodfellow M."/>
            <person name="Allenby N."/>
            <person name="Ward A.C."/>
        </authorList>
    </citation>
    <scope>NUCLEOTIDE SEQUENCE</scope>
    <source>
        <strain evidence="1">MS2.AVA.5</strain>
    </source>
</reference>
<organism evidence="1 2">
    <name type="scientific">Streptomyces achmelvichensis</name>
    <dbReference type="NCBI Taxonomy" id="3134111"/>
    <lineage>
        <taxon>Bacteria</taxon>
        <taxon>Bacillati</taxon>
        <taxon>Actinomycetota</taxon>
        <taxon>Actinomycetes</taxon>
        <taxon>Kitasatosporales</taxon>
        <taxon>Streptomycetaceae</taxon>
        <taxon>Streptomyces</taxon>
    </lineage>
</organism>
<proteinExistence type="predicted"/>
<dbReference type="Proteomes" id="UP001377168">
    <property type="component" value="Unassembled WGS sequence"/>
</dbReference>
<keyword evidence="2" id="KW-1185">Reference proteome</keyword>
<dbReference type="EC" id="1.-.-.-" evidence="1"/>
<protein>
    <submittedName>
        <fullName evidence="1">NADP-dependent oxidoreductase</fullName>
        <ecNumber evidence="1">1.-.-.-</ecNumber>
    </submittedName>
</protein>
<dbReference type="EMBL" id="JBBKAJ010000022">
    <property type="protein sequence ID" value="MEJ8639452.1"/>
    <property type="molecule type" value="Genomic_DNA"/>
</dbReference>
<evidence type="ECO:0000313" key="1">
    <source>
        <dbReference type="EMBL" id="MEJ8639452.1"/>
    </source>
</evidence>
<gene>
    <name evidence="1" type="ORF">WKI67_39530</name>
</gene>
<name>A0ACC6Q766_9ACTN</name>
<comment type="caution">
    <text evidence="1">The sequence shown here is derived from an EMBL/GenBank/DDBJ whole genome shotgun (WGS) entry which is preliminary data.</text>
</comment>
<sequence>MQALVAPDYVPLDHVAVTEHPTPTPGPDQVLVKVEAAALNPLDLMLITGAAKENFPAAHPLVVGMDAAGTVVEVGENVTLYAAGDPVLVFTGGTAGAVAEYTMASPGPLLARRPGGLDSPHAAAIPESGLTAANLLRAVRPTADESVLVIGATGGIGMFAVQLVHAIGARVIATSTAEDVEYLRGLGADDTVDYRRTDVVEEVLRLVPGGVDVVIDLVNSGDGLASTARAARPGGRLVSPLYGPADLGRDVESVYIGSFQAQPGELDDLAARAADGRLQVEIGARYPFANAAQAVNDFATQHIRGKVVVTFP</sequence>